<reference evidence="3" key="1">
    <citation type="journal article" date="2020" name="BMC Genomics">
        <title>Correction to: Identification and distribution of gene clusters required for synthesis of sphingolipid metabolism inhibitors in diverse species of the filamentous fungus Fusarium.</title>
        <authorList>
            <person name="Kim H.S."/>
            <person name="Lohmar J.M."/>
            <person name="Busman M."/>
            <person name="Brown D.W."/>
            <person name="Naumann T.A."/>
            <person name="Divon H.H."/>
            <person name="Lysoe E."/>
            <person name="Uhlig S."/>
            <person name="Proctor R.H."/>
        </authorList>
    </citation>
    <scope>NUCLEOTIDE SEQUENCE</scope>
    <source>
        <strain evidence="3">NRRL 20472</strain>
    </source>
</reference>
<keyword evidence="4" id="KW-1185">Reference proteome</keyword>
<comment type="caution">
    <text evidence="3">The sequence shown here is derived from an EMBL/GenBank/DDBJ whole genome shotgun (WGS) entry which is preliminary data.</text>
</comment>
<feature type="region of interest" description="Disordered" evidence="1">
    <location>
        <begin position="184"/>
        <end position="219"/>
    </location>
</feature>
<evidence type="ECO:0008006" key="5">
    <source>
        <dbReference type="Google" id="ProtNLM"/>
    </source>
</evidence>
<keyword evidence="2" id="KW-0812">Transmembrane</keyword>
<dbReference type="Proteomes" id="UP000622797">
    <property type="component" value="Unassembled WGS sequence"/>
</dbReference>
<gene>
    <name evidence="3" type="ORF">FSARC_11196</name>
</gene>
<dbReference type="AlphaFoldDB" id="A0A8H4TGT3"/>
<organism evidence="3 4">
    <name type="scientific">Fusarium sarcochroum</name>
    <dbReference type="NCBI Taxonomy" id="1208366"/>
    <lineage>
        <taxon>Eukaryota</taxon>
        <taxon>Fungi</taxon>
        <taxon>Dikarya</taxon>
        <taxon>Ascomycota</taxon>
        <taxon>Pezizomycotina</taxon>
        <taxon>Sordariomycetes</taxon>
        <taxon>Hypocreomycetidae</taxon>
        <taxon>Hypocreales</taxon>
        <taxon>Nectriaceae</taxon>
        <taxon>Fusarium</taxon>
        <taxon>Fusarium lateritium species complex</taxon>
    </lineage>
</organism>
<proteinExistence type="predicted"/>
<feature type="compositionally biased region" description="Acidic residues" evidence="1">
    <location>
        <begin position="194"/>
        <end position="213"/>
    </location>
</feature>
<feature type="transmembrane region" description="Helical" evidence="2">
    <location>
        <begin position="133"/>
        <end position="156"/>
    </location>
</feature>
<reference evidence="3" key="2">
    <citation type="submission" date="2020-05" db="EMBL/GenBank/DDBJ databases">
        <authorList>
            <person name="Kim H.-S."/>
            <person name="Proctor R.H."/>
            <person name="Brown D.W."/>
        </authorList>
    </citation>
    <scope>NUCLEOTIDE SEQUENCE</scope>
    <source>
        <strain evidence="3">NRRL 20472</strain>
    </source>
</reference>
<dbReference type="EMBL" id="JABEXW010000716">
    <property type="protein sequence ID" value="KAF4957735.1"/>
    <property type="molecule type" value="Genomic_DNA"/>
</dbReference>
<name>A0A8H4TGT3_9HYPO</name>
<feature type="transmembrane region" description="Helical" evidence="2">
    <location>
        <begin position="24"/>
        <end position="46"/>
    </location>
</feature>
<sequence length="219" mass="25017">MDTSTTTSHCYELYSDSLTPNEKFWVRAAIKLCISYCCLVVLHAWISRLSTPTPTLQEIKISLRPFKPNRNVVEPPKEDVHGVIERSIWDDLQSRRYDWFNWAMIASLGPLHLIQLIYYVFPSYYEAHIEALMLFSLVAIGIGLAAAVADFTLGVLTRIEDIIYGAIVLIMDYSIARDASAARQMEKDTTEPVYSDEENEEALDEEEEEEEHEEVVGGY</sequence>
<evidence type="ECO:0000313" key="3">
    <source>
        <dbReference type="EMBL" id="KAF4957735.1"/>
    </source>
</evidence>
<keyword evidence="2" id="KW-0472">Membrane</keyword>
<evidence type="ECO:0000256" key="1">
    <source>
        <dbReference type="SAM" id="MobiDB-lite"/>
    </source>
</evidence>
<evidence type="ECO:0000313" key="4">
    <source>
        <dbReference type="Proteomes" id="UP000622797"/>
    </source>
</evidence>
<protein>
    <recommendedName>
        <fullName evidence="5">Transmembrane protein</fullName>
    </recommendedName>
</protein>
<feature type="transmembrane region" description="Helical" evidence="2">
    <location>
        <begin position="99"/>
        <end position="121"/>
    </location>
</feature>
<accession>A0A8H4TGT3</accession>
<evidence type="ECO:0000256" key="2">
    <source>
        <dbReference type="SAM" id="Phobius"/>
    </source>
</evidence>
<keyword evidence="2" id="KW-1133">Transmembrane helix</keyword>